<evidence type="ECO:0000256" key="1">
    <source>
        <dbReference type="ARBA" id="ARBA00001974"/>
    </source>
</evidence>
<evidence type="ECO:0000256" key="5">
    <source>
        <dbReference type="ARBA" id="ARBA00017871"/>
    </source>
</evidence>
<dbReference type="Proteomes" id="UP001597151">
    <property type="component" value="Unassembled WGS sequence"/>
</dbReference>
<comment type="cofactor">
    <cofactor evidence="1">
        <name>FAD</name>
        <dbReference type="ChEBI" id="CHEBI:57692"/>
    </cofactor>
</comment>
<dbReference type="RefSeq" id="WP_380792374.1">
    <property type="nucleotide sequence ID" value="NZ_JBHTKR010000005.1"/>
</dbReference>
<dbReference type="EC" id="1.13.12.3" evidence="4"/>
<evidence type="ECO:0000256" key="2">
    <source>
        <dbReference type="ARBA" id="ARBA00004814"/>
    </source>
</evidence>
<evidence type="ECO:0000256" key="4">
    <source>
        <dbReference type="ARBA" id="ARBA00012535"/>
    </source>
</evidence>
<sequence length="446" mass="47233">MPHHLTRRPFLAGLAASLAPVYPRRADAAPRRIAVIGAGIAGLAAARMLVDAGQQVTVIEARARIGGRIHTSRLWPDLPMDLGASWIHGRQGNPLTPLAQAAGARLIATSYDAALLLGLDGQVIDPDLQQAQAILSRAIDATGQLDADTSVLAALQASTGWQMADAAQRRLVMYLVNSQLEQDYGSPAHQLSAWYGQESAAFGGPDVLFPQGFDQITTHLARGLDIRLSAPVAMIAPGQVSLMDGQRIAADHVICTVPLGVLQSERIRFAEALKPGRQAAINGLGMGLLNKCWLRFDRVAWPDDVHWIGWLGPRPGYWGEWVSLARAVKAPVLLGFNAAEAAASLEGLDDRATIAAALQALRAMFGARFPAPVAAQVTRWAQDPFSLGSYSFNAVGTGPAARQALAGPDWNGRLWFAGEACASVHFGTTHGALMSGRAVAQGILDG</sequence>
<gene>
    <name evidence="10" type="ORF">ACFQ3C_12775</name>
</gene>
<evidence type="ECO:0000259" key="9">
    <source>
        <dbReference type="Pfam" id="PF01593"/>
    </source>
</evidence>
<name>A0ABW3TEC7_9RHOB</name>
<proteinExistence type="inferred from homology"/>
<dbReference type="PANTHER" id="PTHR10742:SF410">
    <property type="entry name" value="LYSINE-SPECIFIC HISTONE DEMETHYLASE 2"/>
    <property type="match status" value="1"/>
</dbReference>
<organism evidence="10 11">
    <name type="scientific">Seohaeicola saemankumensis</name>
    <dbReference type="NCBI Taxonomy" id="481181"/>
    <lineage>
        <taxon>Bacteria</taxon>
        <taxon>Pseudomonadati</taxon>
        <taxon>Pseudomonadota</taxon>
        <taxon>Alphaproteobacteria</taxon>
        <taxon>Rhodobacterales</taxon>
        <taxon>Roseobacteraceae</taxon>
        <taxon>Seohaeicola</taxon>
    </lineage>
</organism>
<comment type="pathway">
    <text evidence="2">Plant hormone metabolism; auxin biosynthesis.</text>
</comment>
<dbReference type="EMBL" id="JBHTKR010000005">
    <property type="protein sequence ID" value="MFD1195539.1"/>
    <property type="molecule type" value="Genomic_DNA"/>
</dbReference>
<dbReference type="InterPro" id="IPR002937">
    <property type="entry name" value="Amino_oxidase"/>
</dbReference>
<reference evidence="11" key="1">
    <citation type="journal article" date="2019" name="Int. J. Syst. Evol. Microbiol.">
        <title>The Global Catalogue of Microorganisms (GCM) 10K type strain sequencing project: providing services to taxonomists for standard genome sequencing and annotation.</title>
        <authorList>
            <consortium name="The Broad Institute Genomics Platform"/>
            <consortium name="The Broad Institute Genome Sequencing Center for Infectious Disease"/>
            <person name="Wu L."/>
            <person name="Ma J."/>
        </authorList>
    </citation>
    <scope>NUCLEOTIDE SEQUENCE [LARGE SCALE GENOMIC DNA]</scope>
    <source>
        <strain evidence="11">CCUG 55328</strain>
    </source>
</reference>
<keyword evidence="6" id="KW-0560">Oxidoreductase</keyword>
<evidence type="ECO:0000256" key="3">
    <source>
        <dbReference type="ARBA" id="ARBA00005833"/>
    </source>
</evidence>
<accession>A0ABW3TEC7</accession>
<keyword evidence="7" id="KW-0073">Auxin biosynthesis</keyword>
<keyword evidence="11" id="KW-1185">Reference proteome</keyword>
<dbReference type="Gene3D" id="3.50.50.60">
    <property type="entry name" value="FAD/NAD(P)-binding domain"/>
    <property type="match status" value="1"/>
</dbReference>
<evidence type="ECO:0000256" key="8">
    <source>
        <dbReference type="ARBA" id="ARBA00047321"/>
    </source>
</evidence>
<evidence type="ECO:0000256" key="6">
    <source>
        <dbReference type="ARBA" id="ARBA00023002"/>
    </source>
</evidence>
<dbReference type="Pfam" id="PF01593">
    <property type="entry name" value="Amino_oxidase"/>
    <property type="match status" value="1"/>
</dbReference>
<feature type="domain" description="Amine oxidase" evidence="9">
    <location>
        <begin position="40"/>
        <end position="444"/>
    </location>
</feature>
<dbReference type="PRINTS" id="PR00757">
    <property type="entry name" value="AMINEOXDASEF"/>
</dbReference>
<comment type="caution">
    <text evidence="10">The sequence shown here is derived from an EMBL/GenBank/DDBJ whole genome shotgun (WGS) entry which is preliminary data.</text>
</comment>
<comment type="catalytic activity">
    <reaction evidence="8">
        <text>L-tryptophan + O2 = indole-3-acetamide + CO2 + H2O</text>
        <dbReference type="Rhea" id="RHEA:16165"/>
        <dbReference type="ChEBI" id="CHEBI:15377"/>
        <dbReference type="ChEBI" id="CHEBI:15379"/>
        <dbReference type="ChEBI" id="CHEBI:16031"/>
        <dbReference type="ChEBI" id="CHEBI:16526"/>
        <dbReference type="ChEBI" id="CHEBI:57912"/>
        <dbReference type="EC" id="1.13.12.3"/>
    </reaction>
</comment>
<dbReference type="SUPFAM" id="SSF51905">
    <property type="entry name" value="FAD/NAD(P)-binding domain"/>
    <property type="match status" value="1"/>
</dbReference>
<dbReference type="PANTHER" id="PTHR10742">
    <property type="entry name" value="FLAVIN MONOAMINE OXIDASE"/>
    <property type="match status" value="1"/>
</dbReference>
<evidence type="ECO:0000313" key="11">
    <source>
        <dbReference type="Proteomes" id="UP001597151"/>
    </source>
</evidence>
<dbReference type="InterPro" id="IPR036188">
    <property type="entry name" value="FAD/NAD-bd_sf"/>
</dbReference>
<comment type="similarity">
    <text evidence="3">Belongs to the tryptophan 2-monooxygenase family.</text>
</comment>
<dbReference type="InterPro" id="IPR001613">
    <property type="entry name" value="Flavin_amine_oxidase"/>
</dbReference>
<evidence type="ECO:0000256" key="7">
    <source>
        <dbReference type="ARBA" id="ARBA00023070"/>
    </source>
</evidence>
<evidence type="ECO:0000313" key="10">
    <source>
        <dbReference type="EMBL" id="MFD1195539.1"/>
    </source>
</evidence>
<protein>
    <recommendedName>
        <fullName evidence="5">Tryptophan 2-monooxygenase</fullName>
        <ecNumber evidence="4">1.13.12.3</ecNumber>
    </recommendedName>
</protein>
<dbReference type="SUPFAM" id="SSF54373">
    <property type="entry name" value="FAD-linked reductases, C-terminal domain"/>
    <property type="match status" value="1"/>
</dbReference>
<dbReference type="InterPro" id="IPR050281">
    <property type="entry name" value="Flavin_monoamine_oxidase"/>
</dbReference>
<dbReference type="Gene3D" id="3.90.660.10">
    <property type="match status" value="1"/>
</dbReference>